<evidence type="ECO:0000313" key="4">
    <source>
        <dbReference type="Proteomes" id="UP000001317"/>
    </source>
</evidence>
<dbReference type="RefSeq" id="WP_012278180.1">
    <property type="nucleotide sequence ID" value="NC_010334.1"/>
</dbReference>
<reference evidence="3" key="1">
    <citation type="submission" date="2008-01" db="EMBL/GenBank/DDBJ databases">
        <title>Complete sequence of Shewanella halifaxensis HAW-EB4.</title>
        <authorList>
            <consortium name="US DOE Joint Genome Institute"/>
            <person name="Copeland A."/>
            <person name="Lucas S."/>
            <person name="Lapidus A."/>
            <person name="Glavina del Rio T."/>
            <person name="Dalin E."/>
            <person name="Tice H."/>
            <person name="Bruce D."/>
            <person name="Goodwin L."/>
            <person name="Pitluck S."/>
            <person name="Sims D."/>
            <person name="Brettin T."/>
            <person name="Detter J.C."/>
            <person name="Han C."/>
            <person name="Kuske C.R."/>
            <person name="Schmutz J."/>
            <person name="Larimer F."/>
            <person name="Land M."/>
            <person name="Hauser L."/>
            <person name="Kyrpides N."/>
            <person name="Kim E."/>
            <person name="Zhao J.-S."/>
            <person name="Richardson P."/>
        </authorList>
    </citation>
    <scope>NUCLEOTIDE SEQUENCE [LARGE SCALE GENOMIC DNA]</scope>
    <source>
        <strain evidence="3">HAW-EB4</strain>
    </source>
</reference>
<dbReference type="STRING" id="458817.Shal_3108"/>
<gene>
    <name evidence="1" type="primary">ubiT</name>
    <name evidence="3" type="ordered locus">Shal_3108</name>
</gene>
<keyword evidence="1" id="KW-0831">Ubiquinone biosynthesis</keyword>
<dbReference type="PIRSF" id="PIRSF025550">
    <property type="entry name" value="UCP025550_lpd_carrier"/>
    <property type="match status" value="1"/>
</dbReference>
<dbReference type="InterPro" id="IPR003033">
    <property type="entry name" value="SCP2_sterol-bd_dom"/>
</dbReference>
<dbReference type="InterPro" id="IPR016830">
    <property type="entry name" value="UbiT"/>
</dbReference>
<dbReference type="GO" id="GO:0006744">
    <property type="term" value="P:ubiquinone biosynthetic process"/>
    <property type="evidence" value="ECO:0007669"/>
    <property type="project" value="UniProtKB-UniRule"/>
</dbReference>
<name>B0TQ63_SHEHH</name>
<protein>
    <recommendedName>
        <fullName evidence="1">Ubiquinone biosynthesis accessory factor UbiT</fullName>
    </recommendedName>
</protein>
<dbReference type="HAMAP" id="MF_02231">
    <property type="entry name" value="UbiT"/>
    <property type="match status" value="1"/>
</dbReference>
<dbReference type="UniPathway" id="UPA00232"/>
<dbReference type="SUPFAM" id="SSF55718">
    <property type="entry name" value="SCP-like"/>
    <property type="match status" value="1"/>
</dbReference>
<comment type="pathway">
    <text evidence="1">Cofactor biosynthesis; ubiquinone biosynthesis.</text>
</comment>
<dbReference type="KEGG" id="shl:Shal_3108"/>
<dbReference type="AlphaFoldDB" id="B0TQ63"/>
<evidence type="ECO:0000313" key="3">
    <source>
        <dbReference type="EMBL" id="ABZ77655.1"/>
    </source>
</evidence>
<comment type="function">
    <text evidence="1">Required for O(2)-independent ubiquinone (coenzyme Q) biosynthesis. Likely functions as an accessory factor.</text>
</comment>
<evidence type="ECO:0000256" key="1">
    <source>
        <dbReference type="HAMAP-Rule" id="MF_02231"/>
    </source>
</evidence>
<accession>B0TQ63</accession>
<organism evidence="3 4">
    <name type="scientific">Shewanella halifaxensis (strain HAW-EB4)</name>
    <dbReference type="NCBI Taxonomy" id="458817"/>
    <lineage>
        <taxon>Bacteria</taxon>
        <taxon>Pseudomonadati</taxon>
        <taxon>Pseudomonadota</taxon>
        <taxon>Gammaproteobacteria</taxon>
        <taxon>Alteromonadales</taxon>
        <taxon>Shewanellaceae</taxon>
        <taxon>Shewanella</taxon>
    </lineage>
</organism>
<dbReference type="EMBL" id="CP000931">
    <property type="protein sequence ID" value="ABZ77655.1"/>
    <property type="molecule type" value="Genomic_DNA"/>
</dbReference>
<feature type="domain" description="SCP2" evidence="2">
    <location>
        <begin position="40"/>
        <end position="135"/>
    </location>
</feature>
<dbReference type="InterPro" id="IPR036527">
    <property type="entry name" value="SCP2_sterol-bd_dom_sf"/>
</dbReference>
<sequence>MQGFFPNKLAQQVLELGPKVIARPLSLVPFSLKADLLKRILTLLLAEQAQDDELEFLADRWVAVKVEDLGLTFEVSYNGHWLVRPEQGAEVTFAAQSKELLLVAAAKEDPDTLFFQRKLCIEGDTELGLEVKNLLLSVEFDAMPTAIRVTIAKLAEALQTLQTKAEPSFA</sequence>
<proteinExistence type="inferred from homology"/>
<comment type="similarity">
    <text evidence="1">Belongs to the UbiT family.</text>
</comment>
<evidence type="ECO:0000259" key="2">
    <source>
        <dbReference type="Pfam" id="PF02036"/>
    </source>
</evidence>
<dbReference type="HOGENOM" id="CLU_111894_1_0_6"/>
<dbReference type="Proteomes" id="UP000001317">
    <property type="component" value="Chromosome"/>
</dbReference>
<dbReference type="Pfam" id="PF02036">
    <property type="entry name" value="SCP2"/>
    <property type="match status" value="1"/>
</dbReference>
<dbReference type="OrthoDB" id="5292463at2"/>
<keyword evidence="4" id="KW-1185">Reference proteome</keyword>
<dbReference type="eggNOG" id="COG3154">
    <property type="taxonomic scope" value="Bacteria"/>
</dbReference>